<gene>
    <name evidence="15" type="ORF">H310_14500</name>
</gene>
<evidence type="ECO:0000256" key="7">
    <source>
        <dbReference type="ARBA" id="ARBA00023180"/>
    </source>
</evidence>
<keyword evidence="9" id="KW-0961">Cell wall biogenesis/degradation</keyword>
<evidence type="ECO:0000256" key="9">
    <source>
        <dbReference type="ARBA" id="ARBA00023316"/>
    </source>
</evidence>
<keyword evidence="4" id="KW-1003">Cell membrane</keyword>
<proteinExistence type="predicted"/>
<keyword evidence="7" id="KW-0325">Glycoprotein</keyword>
<dbReference type="GeneID" id="20091550"/>
<evidence type="ECO:0000256" key="4">
    <source>
        <dbReference type="ARBA" id="ARBA00022475"/>
    </source>
</evidence>
<evidence type="ECO:0000256" key="5">
    <source>
        <dbReference type="ARBA" id="ARBA00022801"/>
    </source>
</evidence>
<dbReference type="RefSeq" id="XP_008880598.1">
    <property type="nucleotide sequence ID" value="XM_008882376.1"/>
</dbReference>
<feature type="chain" id="PRO_5001534177" description="glucan endo-1,3-beta-D-glucosidase" evidence="14">
    <location>
        <begin position="21"/>
        <end position="922"/>
    </location>
</feature>
<keyword evidence="5" id="KW-0378">Hydrolase</keyword>
<dbReference type="VEuPathDB" id="FungiDB:H310_14500"/>
<comment type="catalytic activity">
    <reaction evidence="1">
        <text>Hydrolysis of (1-&gt;3)-beta-D-glucosidic linkages in (1-&gt;3)-beta-D-glucans.</text>
        <dbReference type="EC" id="3.2.1.39"/>
    </reaction>
</comment>
<evidence type="ECO:0000256" key="14">
    <source>
        <dbReference type="SAM" id="SignalP"/>
    </source>
</evidence>
<dbReference type="InterPro" id="IPR050732">
    <property type="entry name" value="Beta-glucan_modifiers"/>
</dbReference>
<keyword evidence="10" id="KW-0624">Polysaccharide degradation</keyword>
<dbReference type="Gene3D" id="3.20.20.80">
    <property type="entry name" value="Glycosidases"/>
    <property type="match status" value="1"/>
</dbReference>
<dbReference type="SUPFAM" id="SSF51445">
    <property type="entry name" value="(Trans)glycosidases"/>
    <property type="match status" value="3"/>
</dbReference>
<keyword evidence="8" id="KW-0119">Carbohydrate metabolism</keyword>
<organism evidence="15">
    <name type="scientific">Aphanomyces invadans</name>
    <dbReference type="NCBI Taxonomy" id="157072"/>
    <lineage>
        <taxon>Eukaryota</taxon>
        <taxon>Sar</taxon>
        <taxon>Stramenopiles</taxon>
        <taxon>Oomycota</taxon>
        <taxon>Saprolegniomycetes</taxon>
        <taxon>Saprolegniales</taxon>
        <taxon>Verrucalvaceae</taxon>
        <taxon>Aphanomyces</taxon>
    </lineage>
</organism>
<evidence type="ECO:0000256" key="12">
    <source>
        <dbReference type="ARBA" id="ARBA00042373"/>
    </source>
</evidence>
<dbReference type="GO" id="GO:0042973">
    <property type="term" value="F:glucan endo-1,3-beta-D-glucosidase activity"/>
    <property type="evidence" value="ECO:0007669"/>
    <property type="project" value="UniProtKB-EC"/>
</dbReference>
<evidence type="ECO:0000313" key="15">
    <source>
        <dbReference type="EMBL" id="ETV90762.1"/>
    </source>
</evidence>
<comment type="subcellular location">
    <subcellularLocation>
        <location evidence="2">Cell membrane</location>
    </subcellularLocation>
</comment>
<dbReference type="OrthoDB" id="77201at2759"/>
<evidence type="ECO:0000256" key="6">
    <source>
        <dbReference type="ARBA" id="ARBA00023136"/>
    </source>
</evidence>
<dbReference type="GO" id="GO:0000272">
    <property type="term" value="P:polysaccharide catabolic process"/>
    <property type="evidence" value="ECO:0007669"/>
    <property type="project" value="UniProtKB-KW"/>
</dbReference>
<keyword evidence="6" id="KW-0472">Membrane</keyword>
<feature type="signal peptide" evidence="14">
    <location>
        <begin position="1"/>
        <end position="20"/>
    </location>
</feature>
<evidence type="ECO:0000256" key="13">
    <source>
        <dbReference type="ARBA" id="ARBA00043078"/>
    </source>
</evidence>
<dbReference type="PANTHER" id="PTHR16631">
    <property type="entry name" value="GLUCAN 1,3-BETA-GLUCOSIDASE"/>
    <property type="match status" value="1"/>
</dbReference>
<sequence>MLRYVLKWAVMPLLLAVGQSGVFYSPRHSLSFPLDDLATIDIAQITRTIDADLASIKPYYGLVRTAQSTYFGVDIAPIAKKHSLRLFLGVDFGQTSPDSNDSYEDQVAAAISAVLTYPGTVQAIIVGNDNVSPYGSATAQDITARVTDLKMRLEAATGVAVPVGTSQRADAWLSAESDLKSLASAVDIIGVETYPYLDPDYSSSSPLDQLESTWVDLAARYPEEKLIITATGYPTGSENPPVRVALNQENAKVYFQAFTGSTFAGIWAAFFDLRLDDPLTRIGMPQVKSFGLVTDAGTAKDLLPTLELETGAFTMFIPGVCYSPFHNSAYPLNGGSAALLGGAMDEDFKLMSRHFSVVRTYYSSYLGYQVVRYAAKYNVGLYLGVFMTREAWYQFQIDDAVGAALSYPSTIKAILVGNENVIPCGPYKADDIIASINTIRSRIQKGSGRYVPIGTVQRATEWLNPNLRADMLRLAASCDVIGVNIYPFFDGNYDARNPLGLLDAIWNQLLAIYPASKLRLTEIGFPTGGAAPSFAPRNIPSLANSFQFYNAFQNWSPKAGGGEAFWYSMFDLRPDDTTQSADLEKHFGFFTSITRLPKLANYPLLRQDLPAPQPTSLPVPTPPLAPVPTPTTTTGQRGPQGVAYSPFHADEYPNDLKNIGAAISLDLQLIRTRFSAIRTEYSNFYGIDVAPFAAAVGLKLMLGIGMTREAWYEDQVQSALSAIKYFPSTVLAVTVGSENAYRGTSFTANEIGAAIRAVRDRIAQAKATAVRVGTVQRATEWLNPALRTDMIRLGQDCDVIGVTLSLYDTDIVNSPDAVTATLNRWWNDLSAIYPSSKLQLMNIGFPSSGASSTKGNVAGVDGAVAFYNAFRASSWGLSTAVPTWAADFFDDKATSISPTKSYGFFTPQRQPKAVNFPLLRTG</sequence>
<evidence type="ECO:0000256" key="3">
    <source>
        <dbReference type="ARBA" id="ARBA00012780"/>
    </source>
</evidence>
<dbReference type="EC" id="3.2.1.39" evidence="3"/>
<dbReference type="AlphaFoldDB" id="A0A024TBM5"/>
<evidence type="ECO:0000256" key="11">
    <source>
        <dbReference type="ARBA" id="ARBA00037649"/>
    </source>
</evidence>
<evidence type="ECO:0000256" key="1">
    <source>
        <dbReference type="ARBA" id="ARBA00000382"/>
    </source>
</evidence>
<evidence type="ECO:0000256" key="10">
    <source>
        <dbReference type="ARBA" id="ARBA00023326"/>
    </source>
</evidence>
<evidence type="ECO:0000256" key="8">
    <source>
        <dbReference type="ARBA" id="ARBA00023277"/>
    </source>
</evidence>
<dbReference type="PANTHER" id="PTHR16631:SF17">
    <property type="entry name" value="GLUCAN ENDO-1,3-BETA-GLUCOSIDASE BTGC"/>
    <property type="match status" value="1"/>
</dbReference>
<evidence type="ECO:0000256" key="2">
    <source>
        <dbReference type="ARBA" id="ARBA00004236"/>
    </source>
</evidence>
<protein>
    <recommendedName>
        <fullName evidence="3">glucan endo-1,3-beta-D-glucosidase</fullName>
        <ecNumber evidence="3">3.2.1.39</ecNumber>
    </recommendedName>
    <alternativeName>
        <fullName evidence="13">Endo-1,3-beta-glucanase btgC</fullName>
    </alternativeName>
    <alternativeName>
        <fullName evidence="12">Laminarinase btgC</fullName>
    </alternativeName>
</protein>
<accession>A0A024TBM5</accession>
<comment type="function">
    <text evidence="11">Glucanases play a role in cell expansion during growth, in cell-cell fusion during mating, and in spore release during sporulation. This enzyme may be involved in beta-glucan degradation. Active on laminarin and lichenan.</text>
</comment>
<dbReference type="GO" id="GO:0005886">
    <property type="term" value="C:plasma membrane"/>
    <property type="evidence" value="ECO:0007669"/>
    <property type="project" value="UniProtKB-SubCell"/>
</dbReference>
<dbReference type="eggNOG" id="ENOG502QV5T">
    <property type="taxonomic scope" value="Eukaryota"/>
</dbReference>
<dbReference type="GO" id="GO:0071555">
    <property type="term" value="P:cell wall organization"/>
    <property type="evidence" value="ECO:0007669"/>
    <property type="project" value="UniProtKB-KW"/>
</dbReference>
<dbReference type="STRING" id="157072.A0A024TBM5"/>
<reference evidence="15" key="1">
    <citation type="submission" date="2013-12" db="EMBL/GenBank/DDBJ databases">
        <title>The Genome Sequence of Aphanomyces invadans NJM9701.</title>
        <authorList>
            <consortium name="The Broad Institute Genomics Platform"/>
            <person name="Russ C."/>
            <person name="Tyler B."/>
            <person name="van West P."/>
            <person name="Dieguez-Uribeondo J."/>
            <person name="Young S.K."/>
            <person name="Zeng Q."/>
            <person name="Gargeya S."/>
            <person name="Fitzgerald M."/>
            <person name="Abouelleil A."/>
            <person name="Alvarado L."/>
            <person name="Chapman S.B."/>
            <person name="Gainer-Dewar J."/>
            <person name="Goldberg J."/>
            <person name="Griggs A."/>
            <person name="Gujja S."/>
            <person name="Hansen M."/>
            <person name="Howarth C."/>
            <person name="Imamovic A."/>
            <person name="Ireland A."/>
            <person name="Larimer J."/>
            <person name="McCowan C."/>
            <person name="Murphy C."/>
            <person name="Pearson M."/>
            <person name="Poon T.W."/>
            <person name="Priest M."/>
            <person name="Roberts A."/>
            <person name="Saif S."/>
            <person name="Shea T."/>
            <person name="Sykes S."/>
            <person name="Wortman J."/>
            <person name="Nusbaum C."/>
            <person name="Birren B."/>
        </authorList>
    </citation>
    <scope>NUCLEOTIDE SEQUENCE [LARGE SCALE GENOMIC DNA]</scope>
    <source>
        <strain evidence="15">NJM9701</strain>
    </source>
</reference>
<dbReference type="EMBL" id="KI914023">
    <property type="protein sequence ID" value="ETV90762.1"/>
    <property type="molecule type" value="Genomic_DNA"/>
</dbReference>
<keyword evidence="14" id="KW-0732">Signal</keyword>
<dbReference type="InterPro" id="IPR017853">
    <property type="entry name" value="GH"/>
</dbReference>
<name>A0A024TBM5_9STRA</name>